<evidence type="ECO:0000256" key="1">
    <source>
        <dbReference type="ARBA" id="ARBA00004651"/>
    </source>
</evidence>
<feature type="transmembrane region" description="Helical" evidence="10">
    <location>
        <begin position="92"/>
        <end position="111"/>
    </location>
</feature>
<dbReference type="eggNOG" id="COG1253">
    <property type="taxonomic scope" value="Bacteria"/>
</dbReference>
<dbReference type="EMBL" id="AP012029">
    <property type="protein sequence ID" value="BAJ62898.1"/>
    <property type="molecule type" value="Genomic_DNA"/>
</dbReference>
<dbReference type="SMART" id="SM01091">
    <property type="entry name" value="CorC_HlyC"/>
    <property type="match status" value="1"/>
</dbReference>
<evidence type="ECO:0000256" key="2">
    <source>
        <dbReference type="ARBA" id="ARBA00006337"/>
    </source>
</evidence>
<keyword evidence="3" id="KW-1003">Cell membrane</keyword>
<evidence type="ECO:0000256" key="6">
    <source>
        <dbReference type="ARBA" id="ARBA00022989"/>
    </source>
</evidence>
<dbReference type="KEGG" id="atm:ANT_08640"/>
<evidence type="ECO:0000256" key="10">
    <source>
        <dbReference type="SAM" id="Phobius"/>
    </source>
</evidence>
<organism evidence="12 13">
    <name type="scientific">Anaerolinea thermophila (strain DSM 14523 / JCM 11388 / NBRC 100420 / UNI-1)</name>
    <dbReference type="NCBI Taxonomy" id="926569"/>
    <lineage>
        <taxon>Bacteria</taxon>
        <taxon>Bacillati</taxon>
        <taxon>Chloroflexota</taxon>
        <taxon>Anaerolineae</taxon>
        <taxon>Anaerolineales</taxon>
        <taxon>Anaerolineaceae</taxon>
        <taxon>Anaerolinea</taxon>
    </lineage>
</organism>
<gene>
    <name evidence="12" type="ordered locus">ANT_08640</name>
</gene>
<evidence type="ECO:0000259" key="11">
    <source>
        <dbReference type="PROSITE" id="PS51371"/>
    </source>
</evidence>
<feature type="domain" description="CBS" evidence="11">
    <location>
        <begin position="202"/>
        <end position="261"/>
    </location>
</feature>
<comment type="similarity">
    <text evidence="2">Belongs to the UPF0053 family.</text>
</comment>
<dbReference type="FunFam" id="3.10.580.10:FF:000002">
    <property type="entry name" value="Magnesium/cobalt efflux protein CorC"/>
    <property type="match status" value="1"/>
</dbReference>
<reference evidence="12 13" key="1">
    <citation type="submission" date="2010-12" db="EMBL/GenBank/DDBJ databases">
        <title>Whole genome sequence of Anaerolinea thermophila UNI-1.</title>
        <authorList>
            <person name="Narita-Yamada S."/>
            <person name="Kishi E."/>
            <person name="Watanabe Y."/>
            <person name="Takasaki K."/>
            <person name="Ankai A."/>
            <person name="Oguchi A."/>
            <person name="Fukui S."/>
            <person name="Takahashi M."/>
            <person name="Yashiro I."/>
            <person name="Hosoyama A."/>
            <person name="Sekiguchi Y."/>
            <person name="Hanada S."/>
            <person name="Fujita N."/>
        </authorList>
    </citation>
    <scope>NUCLEOTIDE SEQUENCE [LARGE SCALE GENOMIC DNA]</scope>
    <source>
        <strain evidence="13">DSM 14523 / JCM 11388 / NBRC 100420 / UNI-1</strain>
    </source>
</reference>
<keyword evidence="5" id="KW-0677">Repeat</keyword>
<dbReference type="InterPro" id="IPR000644">
    <property type="entry name" value="CBS_dom"/>
</dbReference>
<keyword evidence="7 9" id="KW-0129">CBS domain</keyword>
<keyword evidence="4 10" id="KW-0812">Transmembrane</keyword>
<evidence type="ECO:0000313" key="12">
    <source>
        <dbReference type="EMBL" id="BAJ62898.1"/>
    </source>
</evidence>
<dbReference type="InterPro" id="IPR044751">
    <property type="entry name" value="Ion_transp-like_CBS"/>
</dbReference>
<dbReference type="CDD" id="cd04590">
    <property type="entry name" value="CBS_pair_CorC_HlyC_assoc"/>
    <property type="match status" value="1"/>
</dbReference>
<dbReference type="InParanoid" id="E8N384"/>
<dbReference type="STRING" id="926569.ANT_08640"/>
<dbReference type="HOGENOM" id="CLU_015237_4_1_0"/>
<dbReference type="Pfam" id="PF01595">
    <property type="entry name" value="CNNM"/>
    <property type="match status" value="1"/>
</dbReference>
<dbReference type="PANTHER" id="PTHR22777">
    <property type="entry name" value="HEMOLYSIN-RELATED"/>
    <property type="match status" value="1"/>
</dbReference>
<dbReference type="InterPro" id="IPR005170">
    <property type="entry name" value="Transptr-assoc_dom"/>
</dbReference>
<accession>E8N384</accession>
<dbReference type="InterPro" id="IPR046342">
    <property type="entry name" value="CBS_dom_sf"/>
</dbReference>
<keyword evidence="13" id="KW-1185">Reference proteome</keyword>
<sequence>MMVSVLVAFLIGAILLDLLFSAVRGSVINARLPSLMEMGEERPEKVRDSIAVLQKPRLRTTVRVMLFWTHLFIIFLGLMLMQNLFPQARMELWLLGLVLIGLIVLFLEHLVEGGVLEHAEEWTIRFTPLARFLDGLFSPLTTPLLHLLGSPQALQQRFISVTESELRTWVKEGEPEGSLDQDEREMIYSIFHFGEKLCREIMVPRIDMSAVEIQTPLEEVIQILTRTGHSRLPVYEETVDNIIGLLYAKDLLKVRPEEGQTLESLRNILRPAYFVPEAKHVKDLLEEMQEQRIHMAIVVDEYGGVAGLVTLEDIVEEIVGEIRDEYDQSEEQPYQKISEDEYLFQARIDLDDFNEIMGTHIEKDLADTIGGLMYGLIGQVPTGGETVQIEGVLLKVEQVTGRRIRKVRATRIHPVSDEHSVHGENDHEIER</sequence>
<comment type="subcellular location">
    <subcellularLocation>
        <location evidence="1">Cell membrane</location>
        <topology evidence="1">Multi-pass membrane protein</topology>
    </subcellularLocation>
</comment>
<keyword evidence="6 10" id="KW-1133">Transmembrane helix</keyword>
<evidence type="ECO:0000256" key="5">
    <source>
        <dbReference type="ARBA" id="ARBA00022737"/>
    </source>
</evidence>
<evidence type="ECO:0000313" key="13">
    <source>
        <dbReference type="Proteomes" id="UP000008922"/>
    </source>
</evidence>
<name>E8N384_ANATU</name>
<keyword evidence="8 10" id="KW-0472">Membrane</keyword>
<dbReference type="PROSITE" id="PS51371">
    <property type="entry name" value="CBS"/>
    <property type="match status" value="2"/>
</dbReference>
<dbReference type="AlphaFoldDB" id="E8N384"/>
<evidence type="ECO:0000256" key="4">
    <source>
        <dbReference type="ARBA" id="ARBA00022692"/>
    </source>
</evidence>
<evidence type="ECO:0000256" key="3">
    <source>
        <dbReference type="ARBA" id="ARBA00022475"/>
    </source>
</evidence>
<evidence type="ECO:0000256" key="7">
    <source>
        <dbReference type="ARBA" id="ARBA00023122"/>
    </source>
</evidence>
<dbReference type="SUPFAM" id="SSF54631">
    <property type="entry name" value="CBS-domain pair"/>
    <property type="match status" value="1"/>
</dbReference>
<dbReference type="Proteomes" id="UP000008922">
    <property type="component" value="Chromosome"/>
</dbReference>
<dbReference type="Pfam" id="PF03471">
    <property type="entry name" value="CorC_HlyC"/>
    <property type="match status" value="1"/>
</dbReference>
<dbReference type="Gene3D" id="3.10.580.10">
    <property type="entry name" value="CBS-domain"/>
    <property type="match status" value="1"/>
</dbReference>
<dbReference type="OrthoDB" id="9798188at2"/>
<evidence type="ECO:0000256" key="9">
    <source>
        <dbReference type="PROSITE-ProRule" id="PRU00703"/>
    </source>
</evidence>
<evidence type="ECO:0000256" key="8">
    <source>
        <dbReference type="ARBA" id="ARBA00023136"/>
    </source>
</evidence>
<dbReference type="InterPro" id="IPR016169">
    <property type="entry name" value="FAD-bd_PCMH_sub2"/>
</dbReference>
<proteinExistence type="inferred from homology"/>
<dbReference type="SMART" id="SM00116">
    <property type="entry name" value="CBS"/>
    <property type="match status" value="2"/>
</dbReference>
<feature type="domain" description="CBS" evidence="11">
    <location>
        <begin position="268"/>
        <end position="325"/>
    </location>
</feature>
<feature type="transmembrane region" description="Helical" evidence="10">
    <location>
        <begin position="65"/>
        <end position="85"/>
    </location>
</feature>
<dbReference type="GO" id="GO:0005886">
    <property type="term" value="C:plasma membrane"/>
    <property type="evidence" value="ECO:0007669"/>
    <property type="project" value="UniProtKB-SubCell"/>
</dbReference>
<dbReference type="Pfam" id="PF00571">
    <property type="entry name" value="CBS"/>
    <property type="match status" value="2"/>
</dbReference>
<dbReference type="SUPFAM" id="SSF56176">
    <property type="entry name" value="FAD-binding/transporter-associated domain-like"/>
    <property type="match status" value="1"/>
</dbReference>
<dbReference type="Gene3D" id="3.30.465.10">
    <property type="match status" value="1"/>
</dbReference>
<dbReference type="InterPro" id="IPR036318">
    <property type="entry name" value="FAD-bd_PCMH-like_sf"/>
</dbReference>
<dbReference type="InterPro" id="IPR002550">
    <property type="entry name" value="CNNM"/>
</dbReference>
<dbReference type="GO" id="GO:0050660">
    <property type="term" value="F:flavin adenine dinucleotide binding"/>
    <property type="evidence" value="ECO:0007669"/>
    <property type="project" value="InterPro"/>
</dbReference>
<dbReference type="PANTHER" id="PTHR22777:SF32">
    <property type="entry name" value="UPF0053 INNER MEMBRANE PROTEIN YFJD"/>
    <property type="match status" value="1"/>
</dbReference>
<dbReference type="RefSeq" id="WP_013559290.1">
    <property type="nucleotide sequence ID" value="NC_014960.1"/>
</dbReference>
<protein>
    <submittedName>
        <fullName evidence="12">Hypothetical membrane protein</fullName>
    </submittedName>
</protein>